<sequence length="39" mass="4753">MGVEQLKMMDCRQKFIWDARKDEGIIRICWVMPDSFFDI</sequence>
<protein>
    <submittedName>
        <fullName evidence="1">Uncharacterized protein</fullName>
    </submittedName>
</protein>
<evidence type="ECO:0000313" key="1">
    <source>
        <dbReference type="EMBL" id="DAD74897.1"/>
    </source>
</evidence>
<dbReference type="EMBL" id="BK014767">
    <property type="protein sequence ID" value="DAD74897.1"/>
    <property type="molecule type" value="Genomic_DNA"/>
</dbReference>
<reference evidence="1" key="1">
    <citation type="journal article" date="2021" name="Proc. Natl. Acad. Sci. U.S.A.">
        <title>A Catalog of Tens of Thousands of Viruses from Human Metagenomes Reveals Hidden Associations with Chronic Diseases.</title>
        <authorList>
            <person name="Tisza M.J."/>
            <person name="Buck C.B."/>
        </authorList>
    </citation>
    <scope>NUCLEOTIDE SEQUENCE</scope>
    <source>
        <strain evidence="1">CtXPH7</strain>
    </source>
</reference>
<organism evidence="1">
    <name type="scientific">Siphoviridae sp. ctXPH7</name>
    <dbReference type="NCBI Taxonomy" id="2826367"/>
    <lineage>
        <taxon>Viruses</taxon>
        <taxon>Duplodnaviria</taxon>
        <taxon>Heunggongvirae</taxon>
        <taxon>Uroviricota</taxon>
        <taxon>Caudoviricetes</taxon>
    </lineage>
</organism>
<proteinExistence type="predicted"/>
<name>A0A8S5LXY4_9CAUD</name>
<accession>A0A8S5LXY4</accession>